<dbReference type="OrthoDB" id="197151at2157"/>
<dbReference type="STRING" id="660517.SAMN04487946_10812"/>
<proteinExistence type="predicted"/>
<dbReference type="InterPro" id="IPR036866">
    <property type="entry name" value="RibonucZ/Hydroxyglut_hydro"/>
</dbReference>
<sequence>MSINSPIESVDTVQLEHVRVFVLEDRPTGTVTVIDAGFPDDGEDLAATLKSEYGGVDRLIVSHGDEGHFGGVPALMEAFDPELLVPGGSRGFYDALDYNADDHFGDGDVLPGGIRVVRIPGHTVANSSFLLEGESTLIACDSLEGSDRRGLPAGHLVPPAAQFNDYSHAAAERNLGKLFEHDIETVLVSHGSHVVEDPLEKLDDWLLNREWDLTYE</sequence>
<dbReference type="EMBL" id="FNPB01000008">
    <property type="protein sequence ID" value="SDY18079.1"/>
    <property type="molecule type" value="Genomic_DNA"/>
</dbReference>
<reference evidence="3" key="1">
    <citation type="submission" date="2016-10" db="EMBL/GenBank/DDBJ databases">
        <authorList>
            <person name="Varghese N."/>
            <person name="Submissions S."/>
        </authorList>
    </citation>
    <scope>NUCLEOTIDE SEQUENCE [LARGE SCALE GENOMIC DNA]</scope>
    <source>
        <strain evidence="3">CGMCC 1.10118</strain>
    </source>
</reference>
<dbReference type="SMART" id="SM00849">
    <property type="entry name" value="Lactamase_B"/>
    <property type="match status" value="1"/>
</dbReference>
<dbReference type="AlphaFoldDB" id="A0A1H3HTP2"/>
<name>A0A1H3HTP2_9EURY</name>
<dbReference type="Pfam" id="PF00753">
    <property type="entry name" value="Lactamase_B"/>
    <property type="match status" value="1"/>
</dbReference>
<gene>
    <name evidence="2" type="ORF">SAMN04487946_10812</name>
</gene>
<dbReference type="SUPFAM" id="SSF56281">
    <property type="entry name" value="Metallo-hydrolase/oxidoreductase"/>
    <property type="match status" value="1"/>
</dbReference>
<evidence type="ECO:0000313" key="2">
    <source>
        <dbReference type="EMBL" id="SDY18079.1"/>
    </source>
</evidence>
<dbReference type="RefSeq" id="WP_089767493.1">
    <property type="nucleotide sequence ID" value="NZ_FNPB01000008.1"/>
</dbReference>
<evidence type="ECO:0000259" key="1">
    <source>
        <dbReference type="SMART" id="SM00849"/>
    </source>
</evidence>
<protein>
    <submittedName>
        <fullName evidence="2">Glyoxylase, beta-lactamase superfamily II</fullName>
    </submittedName>
</protein>
<evidence type="ECO:0000313" key="3">
    <source>
        <dbReference type="Proteomes" id="UP000199170"/>
    </source>
</evidence>
<keyword evidence="3" id="KW-1185">Reference proteome</keyword>
<dbReference type="Gene3D" id="3.60.15.10">
    <property type="entry name" value="Ribonuclease Z/Hydroxyacylglutathione hydrolase-like"/>
    <property type="match status" value="1"/>
</dbReference>
<organism evidence="2 3">
    <name type="scientific">Halobellus clavatus</name>
    <dbReference type="NCBI Taxonomy" id="660517"/>
    <lineage>
        <taxon>Archaea</taxon>
        <taxon>Methanobacteriati</taxon>
        <taxon>Methanobacteriota</taxon>
        <taxon>Stenosarchaea group</taxon>
        <taxon>Halobacteria</taxon>
        <taxon>Halobacteriales</taxon>
        <taxon>Haloferacaceae</taxon>
        <taxon>Halobellus</taxon>
    </lineage>
</organism>
<dbReference type="Proteomes" id="UP000199170">
    <property type="component" value="Unassembled WGS sequence"/>
</dbReference>
<dbReference type="InterPro" id="IPR001279">
    <property type="entry name" value="Metallo-B-lactamas"/>
</dbReference>
<feature type="domain" description="Metallo-beta-lactamase" evidence="1">
    <location>
        <begin position="17"/>
        <end position="190"/>
    </location>
</feature>
<accession>A0A1H3HTP2</accession>